<sequence length="343" mass="36331">MIAFREFLLHFTIIAVCGAEIVFKSPSMGEVVGPGPYKIRATDSGIVPTLEQFDHASWEVVLFTGNDTTPVQLFDYKLSGYKMSDPTTQSPPVNIRNNSAPSLENKFFFGYRSYLTSNESIWVTAYSDRFTLTNMTGTLPDKVVAANNNVKSMSAPYRTISCGAKSGRECDPKLLESLGLGAVTGDSASVSSTTATTDTTAATATTATTATTAATAATGSTAINLNSTAGLVNTNTTSSKKMSGGAVAGIVVGAVTAVSITIAAAVFLVKRARKRRMSKGEMMINDMNVTGQEPGAFHQKDTYGGVTKNNEIKNASRRAEMDSDRTYEMSGDHHGVVEMPGSS</sequence>
<proteinExistence type="predicted"/>
<gene>
    <name evidence="4" type="ORF">SCLTRI_LOCUS7794</name>
</gene>
<dbReference type="EMBL" id="CAJHIA010000030">
    <property type="protein sequence ID" value="CAD6448002.1"/>
    <property type="molecule type" value="Genomic_DNA"/>
</dbReference>
<evidence type="ECO:0000313" key="5">
    <source>
        <dbReference type="Proteomes" id="UP000624404"/>
    </source>
</evidence>
<dbReference type="PANTHER" id="PTHR28154:SF1">
    <property type="entry name" value="CELL WALL SYNTHESIS PROTEIN KNH1-RELATED"/>
    <property type="match status" value="1"/>
</dbReference>
<dbReference type="GO" id="GO:0006078">
    <property type="term" value="P:(1-&gt;6)-beta-D-glucan biosynthetic process"/>
    <property type="evidence" value="ECO:0007669"/>
    <property type="project" value="InterPro"/>
</dbReference>
<dbReference type="PANTHER" id="PTHR28154">
    <property type="entry name" value="CELL WALL SYNTHESIS PROTEIN KNH1-RELATED"/>
    <property type="match status" value="1"/>
</dbReference>
<keyword evidence="2" id="KW-0472">Membrane</keyword>
<dbReference type="GO" id="GO:0042546">
    <property type="term" value="P:cell wall biogenesis"/>
    <property type="evidence" value="ECO:0007669"/>
    <property type="project" value="InterPro"/>
</dbReference>
<evidence type="ECO:0000256" key="1">
    <source>
        <dbReference type="SAM" id="MobiDB-lite"/>
    </source>
</evidence>
<protein>
    <submittedName>
        <fullName evidence="4">2d15dd13-2e8d-4e33-b9fd-f62ab3a0a927</fullName>
    </submittedName>
</protein>
<evidence type="ECO:0000256" key="3">
    <source>
        <dbReference type="SAM" id="SignalP"/>
    </source>
</evidence>
<feature type="chain" id="PRO_5034621141" evidence="3">
    <location>
        <begin position="20"/>
        <end position="343"/>
    </location>
</feature>
<feature type="transmembrane region" description="Helical" evidence="2">
    <location>
        <begin position="246"/>
        <end position="269"/>
    </location>
</feature>
<organism evidence="4 5">
    <name type="scientific">Sclerotinia trifoliorum</name>
    <dbReference type="NCBI Taxonomy" id="28548"/>
    <lineage>
        <taxon>Eukaryota</taxon>
        <taxon>Fungi</taxon>
        <taxon>Dikarya</taxon>
        <taxon>Ascomycota</taxon>
        <taxon>Pezizomycotina</taxon>
        <taxon>Leotiomycetes</taxon>
        <taxon>Helotiales</taxon>
        <taxon>Sclerotiniaceae</taxon>
        <taxon>Sclerotinia</taxon>
    </lineage>
</organism>
<dbReference type="AlphaFoldDB" id="A0A8H2VZV9"/>
<dbReference type="Proteomes" id="UP000624404">
    <property type="component" value="Unassembled WGS sequence"/>
</dbReference>
<evidence type="ECO:0000313" key="4">
    <source>
        <dbReference type="EMBL" id="CAD6448002.1"/>
    </source>
</evidence>
<keyword evidence="2" id="KW-1133">Transmembrane helix</keyword>
<dbReference type="GO" id="GO:0031505">
    <property type="term" value="P:fungal-type cell wall organization"/>
    <property type="evidence" value="ECO:0007669"/>
    <property type="project" value="TreeGrafter"/>
</dbReference>
<name>A0A8H2VZV9_9HELO</name>
<comment type="caution">
    <text evidence="4">The sequence shown here is derived from an EMBL/GenBank/DDBJ whole genome shotgun (WGS) entry which is preliminary data.</text>
</comment>
<dbReference type="InterPro" id="IPR045328">
    <property type="entry name" value="Kre9/Knh1"/>
</dbReference>
<keyword evidence="3" id="KW-0732">Signal</keyword>
<feature type="region of interest" description="Disordered" evidence="1">
    <location>
        <begin position="318"/>
        <end position="343"/>
    </location>
</feature>
<dbReference type="OrthoDB" id="2432613at2759"/>
<reference evidence="4" key="1">
    <citation type="submission" date="2020-10" db="EMBL/GenBank/DDBJ databases">
        <authorList>
            <person name="Kusch S."/>
        </authorList>
    </citation>
    <scope>NUCLEOTIDE SEQUENCE</scope>
    <source>
        <strain evidence="4">SwB9</strain>
    </source>
</reference>
<dbReference type="GO" id="GO:0005576">
    <property type="term" value="C:extracellular region"/>
    <property type="evidence" value="ECO:0007669"/>
    <property type="project" value="TreeGrafter"/>
</dbReference>
<evidence type="ECO:0000256" key="2">
    <source>
        <dbReference type="SAM" id="Phobius"/>
    </source>
</evidence>
<accession>A0A8H2VZV9</accession>
<keyword evidence="2" id="KW-0812">Transmembrane</keyword>
<keyword evidence="5" id="KW-1185">Reference proteome</keyword>
<feature type="compositionally biased region" description="Basic and acidic residues" evidence="1">
    <location>
        <begin position="318"/>
        <end position="336"/>
    </location>
</feature>
<feature type="signal peptide" evidence="3">
    <location>
        <begin position="1"/>
        <end position="19"/>
    </location>
</feature>